<name>A0ABZ2TPM9_9FLAO</name>
<accession>A0ABZ2TPM9</accession>
<dbReference type="RefSeq" id="WP_302849546.1">
    <property type="nucleotide sequence ID" value="NZ_CP150496.1"/>
</dbReference>
<proteinExistence type="predicted"/>
<reference evidence="1 2" key="1">
    <citation type="submission" date="2024-03" db="EMBL/GenBank/DDBJ databases">
        <authorList>
            <person name="Cao K."/>
        </authorList>
    </citation>
    <scope>NUCLEOTIDE SEQUENCE [LARGE SCALE GENOMIC DNA]</scope>
    <source>
        <strain evidence="1 2">MCCC 1K00696</strain>
    </source>
</reference>
<organism evidence="1 2">
    <name type="scientific">Polaribacter marinaquae</name>
    <dbReference type="NCBI Taxonomy" id="1642819"/>
    <lineage>
        <taxon>Bacteria</taxon>
        <taxon>Pseudomonadati</taxon>
        <taxon>Bacteroidota</taxon>
        <taxon>Flavobacteriia</taxon>
        <taxon>Flavobacteriales</taxon>
        <taxon>Flavobacteriaceae</taxon>
    </lineage>
</organism>
<dbReference type="Proteomes" id="UP001491088">
    <property type="component" value="Chromosome"/>
</dbReference>
<evidence type="ECO:0000313" key="2">
    <source>
        <dbReference type="Proteomes" id="UP001491088"/>
    </source>
</evidence>
<dbReference type="EMBL" id="CP150496">
    <property type="protein sequence ID" value="WYW55086.1"/>
    <property type="molecule type" value="Genomic_DNA"/>
</dbReference>
<sequence length="41" mass="5005">MRKEHFTSVANSDNSTNFIEKKQSWTHMFVQWFHNFLETAE</sequence>
<evidence type="ECO:0000313" key="1">
    <source>
        <dbReference type="EMBL" id="WYW55086.1"/>
    </source>
</evidence>
<keyword evidence="2" id="KW-1185">Reference proteome</keyword>
<protein>
    <submittedName>
        <fullName evidence="1">Uncharacterized protein</fullName>
    </submittedName>
</protein>
<gene>
    <name evidence="1" type="ORF">WG950_11155</name>
</gene>